<dbReference type="EMBL" id="BAABKE010000001">
    <property type="protein sequence ID" value="GAA5093960.1"/>
    <property type="molecule type" value="Genomic_DNA"/>
</dbReference>
<dbReference type="SUPFAM" id="SSF52507">
    <property type="entry name" value="Homo-oligomeric flavin-containing Cys decarboxylases, HFCD"/>
    <property type="match status" value="1"/>
</dbReference>
<evidence type="ECO:0000259" key="5">
    <source>
        <dbReference type="Pfam" id="PF02441"/>
    </source>
</evidence>
<dbReference type="EC" id="4.1.1.36" evidence="3"/>
<keyword evidence="3" id="KW-0460">Magnesium</keyword>
<evidence type="ECO:0000256" key="4">
    <source>
        <dbReference type="RuleBase" id="RU364078"/>
    </source>
</evidence>
<dbReference type="Gene3D" id="3.40.50.10300">
    <property type="entry name" value="CoaB-like"/>
    <property type="match status" value="1"/>
</dbReference>
<dbReference type="InterPro" id="IPR036551">
    <property type="entry name" value="Flavin_trans-like"/>
</dbReference>
<dbReference type="RefSeq" id="WP_077925949.1">
    <property type="nucleotide sequence ID" value="NZ_BAABKE010000001.1"/>
</dbReference>
<accession>A0ABP9MB51</accession>
<evidence type="ECO:0000256" key="2">
    <source>
        <dbReference type="ARBA" id="ARBA00023239"/>
    </source>
</evidence>
<dbReference type="PANTHER" id="PTHR14359">
    <property type="entry name" value="HOMO-OLIGOMERIC FLAVIN CONTAINING CYS DECARBOXYLASE FAMILY"/>
    <property type="match status" value="1"/>
</dbReference>
<comment type="function">
    <text evidence="3">Catalyzes two sequential steps in the biosynthesis of coenzyme A. In the first step cysteine is conjugated to 4'-phosphopantothenate to form 4-phosphopantothenoylcysteine. In the second step the latter compound is decarboxylated to form 4'-phosphopantotheine.</text>
</comment>
<name>A0ABP9MB51_9GAMM</name>
<dbReference type="EC" id="6.3.2.5" evidence="3"/>
<gene>
    <name evidence="3 7" type="primary">coaBC</name>
    <name evidence="7" type="ORF">GCM10023338_01580</name>
</gene>
<dbReference type="NCBIfam" id="TIGR00521">
    <property type="entry name" value="coaBC_dfp"/>
    <property type="match status" value="1"/>
</dbReference>
<keyword evidence="2 3" id="KW-0456">Lyase</keyword>
<dbReference type="Gene3D" id="3.40.50.1950">
    <property type="entry name" value="Flavin prenyltransferase-like"/>
    <property type="match status" value="1"/>
</dbReference>
<dbReference type="SUPFAM" id="SSF102645">
    <property type="entry name" value="CoaB-like"/>
    <property type="match status" value="1"/>
</dbReference>
<evidence type="ECO:0000313" key="8">
    <source>
        <dbReference type="Proteomes" id="UP001500631"/>
    </source>
</evidence>
<evidence type="ECO:0000259" key="6">
    <source>
        <dbReference type="Pfam" id="PF04127"/>
    </source>
</evidence>
<keyword evidence="1 3" id="KW-0210">Decarboxylase</keyword>
<comment type="catalytic activity">
    <reaction evidence="3 4">
        <text>(R)-4'-phosphopantothenate + L-cysteine + CTP = N-[(R)-4-phosphopantothenoyl]-L-cysteine + CMP + diphosphate + H(+)</text>
        <dbReference type="Rhea" id="RHEA:19397"/>
        <dbReference type="ChEBI" id="CHEBI:10986"/>
        <dbReference type="ChEBI" id="CHEBI:15378"/>
        <dbReference type="ChEBI" id="CHEBI:33019"/>
        <dbReference type="ChEBI" id="CHEBI:35235"/>
        <dbReference type="ChEBI" id="CHEBI:37563"/>
        <dbReference type="ChEBI" id="CHEBI:59458"/>
        <dbReference type="ChEBI" id="CHEBI:60377"/>
        <dbReference type="EC" id="6.3.2.5"/>
    </reaction>
</comment>
<proteinExistence type="inferred from homology"/>
<comment type="pathway">
    <text evidence="3 4">Cofactor biosynthesis; coenzyme A biosynthesis; CoA from (R)-pantothenate: step 3/5.</text>
</comment>
<dbReference type="GO" id="GO:0016874">
    <property type="term" value="F:ligase activity"/>
    <property type="evidence" value="ECO:0007669"/>
    <property type="project" value="UniProtKB-KW"/>
</dbReference>
<comment type="cofactor">
    <cofactor evidence="3">
        <name>Mg(2+)</name>
        <dbReference type="ChEBI" id="CHEBI:18420"/>
    </cofactor>
</comment>
<dbReference type="Proteomes" id="UP001500631">
    <property type="component" value="Unassembled WGS sequence"/>
</dbReference>
<dbReference type="InterPro" id="IPR003382">
    <property type="entry name" value="Flavoprotein"/>
</dbReference>
<feature type="domain" description="DNA/pantothenate metabolism flavoprotein C-terminal" evidence="6">
    <location>
        <begin position="185"/>
        <end position="394"/>
    </location>
</feature>
<keyword evidence="3 4" id="KW-0288">FMN</keyword>
<dbReference type="Pfam" id="PF04127">
    <property type="entry name" value="DFP"/>
    <property type="match status" value="1"/>
</dbReference>
<feature type="binding site" evidence="3">
    <location>
        <position position="337"/>
    </location>
    <ligand>
        <name>CTP</name>
        <dbReference type="ChEBI" id="CHEBI:37563"/>
    </ligand>
</feature>
<keyword evidence="3" id="KW-0511">Multifunctional enzyme</keyword>
<comment type="pathway">
    <text evidence="3 4">Cofactor biosynthesis; coenzyme A biosynthesis; CoA from (R)-pantothenate: step 2/5.</text>
</comment>
<keyword evidence="8" id="KW-1185">Reference proteome</keyword>
<dbReference type="InterPro" id="IPR005252">
    <property type="entry name" value="CoaBC"/>
</dbReference>
<evidence type="ECO:0000256" key="3">
    <source>
        <dbReference type="HAMAP-Rule" id="MF_02225"/>
    </source>
</evidence>
<feature type="binding site" evidence="3">
    <location>
        <position position="287"/>
    </location>
    <ligand>
        <name>CTP</name>
        <dbReference type="ChEBI" id="CHEBI:37563"/>
    </ligand>
</feature>
<keyword evidence="3" id="KW-0479">Metal-binding</keyword>
<evidence type="ECO:0000256" key="1">
    <source>
        <dbReference type="ARBA" id="ARBA00022793"/>
    </source>
</evidence>
<comment type="function">
    <text evidence="4">Catalyzes two steps in the biosynthesis of coenzyme A. In the first step cysteine is conjugated to 4'-phosphopantothenate to form 4-phosphopantothenoylcysteine, in the latter compound is decarboxylated to form 4'-phosphopantotheine.</text>
</comment>
<protein>
    <recommendedName>
        <fullName evidence="3">Coenzyme A biosynthesis bifunctional protein CoaBC</fullName>
    </recommendedName>
    <alternativeName>
        <fullName evidence="3">DNA/pantothenate metabolism flavoprotein</fullName>
    </alternativeName>
    <alternativeName>
        <fullName evidence="3">Phosphopantothenoylcysteine synthetase/decarboxylase</fullName>
        <shortName evidence="3">PPCS-PPCDC</shortName>
    </alternativeName>
    <domain>
        <recommendedName>
            <fullName evidence="3">Phosphopantothenoylcysteine decarboxylase</fullName>
            <shortName evidence="3">PPC decarboxylase</shortName>
            <shortName evidence="3">PPC-DC</shortName>
            <ecNumber evidence="3">4.1.1.36</ecNumber>
        </recommendedName>
        <alternativeName>
            <fullName evidence="3">CoaC</fullName>
        </alternativeName>
    </domain>
    <domain>
        <recommendedName>
            <fullName evidence="3">Phosphopantothenate--cysteine ligase</fullName>
            <ecNumber evidence="3">6.3.2.5</ecNumber>
        </recommendedName>
        <alternativeName>
            <fullName evidence="3">CoaB</fullName>
        </alternativeName>
        <alternativeName>
            <fullName evidence="3">Phosphopantothenoylcysteine synthetase</fullName>
            <shortName evidence="3">PPC synthetase</shortName>
            <shortName evidence="3">PPC-S</shortName>
        </alternativeName>
    </domain>
</protein>
<feature type="binding site" evidence="3">
    <location>
        <begin position="305"/>
        <end position="308"/>
    </location>
    <ligand>
        <name>CTP</name>
        <dbReference type="ChEBI" id="CHEBI:37563"/>
    </ligand>
</feature>
<feature type="region of interest" description="Phosphopantothenate--cysteine ligase" evidence="3">
    <location>
        <begin position="189"/>
        <end position="400"/>
    </location>
</feature>
<dbReference type="Pfam" id="PF02441">
    <property type="entry name" value="Flavoprotein"/>
    <property type="match status" value="1"/>
</dbReference>
<feature type="binding site" evidence="3">
    <location>
        <position position="341"/>
    </location>
    <ligand>
        <name>CTP</name>
        <dbReference type="ChEBI" id="CHEBI:37563"/>
    </ligand>
</feature>
<dbReference type="PANTHER" id="PTHR14359:SF6">
    <property type="entry name" value="PHOSPHOPANTOTHENOYLCYSTEINE DECARBOXYLASE"/>
    <property type="match status" value="1"/>
</dbReference>
<evidence type="ECO:0000313" key="7">
    <source>
        <dbReference type="EMBL" id="GAA5093960.1"/>
    </source>
</evidence>
<sequence>MKKIVIAITGSIAAYKSAHLVRLLKKAGCDVRVVMTQSAKEFITPMTMQALSGNAVVDNILDPAHEMGMGHIELSRWADAIVIAPCSANMLAKLANGIADDLVSAMCLASPKKIHIAPSMNRFMWDNPMTQTNVQTLLASHLYVMIEPDSGEQACGEVGQGRMAEPEVICDQVLSSLSPKYLPLSAQKVVITGGPTREAIDPVRYISNHSSGKMACSLADAFVDQGADVTLILGPCEAKPKLPMNIVHVESAQNMLDAVLANIHDADIFVGAAAVADYRVANIADQKMKKTDGQDGLTLSFVKNPDVLATVAALSDKPFVVGFAAETQNVIEYATKKLNAKNLDLICANDVSQGQVFGQDENNIVIIDTNNVKTTLSRSTKQDQAKKIVDLIIKKISITK</sequence>
<feature type="region of interest" description="Phosphopantothenoylcysteine decarboxylase" evidence="3">
    <location>
        <begin position="1"/>
        <end position="188"/>
    </location>
</feature>
<feature type="binding site" evidence="3">
    <location>
        <position position="277"/>
    </location>
    <ligand>
        <name>CTP</name>
        <dbReference type="ChEBI" id="CHEBI:37563"/>
    </ligand>
</feature>
<feature type="binding site" evidence="3">
    <location>
        <position position="323"/>
    </location>
    <ligand>
        <name>CTP</name>
        <dbReference type="ChEBI" id="CHEBI:37563"/>
    </ligand>
</feature>
<feature type="domain" description="Flavoprotein" evidence="5">
    <location>
        <begin position="2"/>
        <end position="176"/>
    </location>
</feature>
<keyword evidence="3 4" id="KW-0285">Flavoprotein</keyword>
<comment type="caution">
    <text evidence="7">The sequence shown here is derived from an EMBL/GenBank/DDBJ whole genome shotgun (WGS) entry which is preliminary data.</text>
</comment>
<comment type="cofactor">
    <cofactor evidence="3">
        <name>FMN</name>
        <dbReference type="ChEBI" id="CHEBI:58210"/>
    </cofactor>
    <text evidence="3">Binds 1 FMN per subunit.</text>
</comment>
<reference evidence="8" key="1">
    <citation type="journal article" date="2019" name="Int. J. Syst. Evol. Microbiol.">
        <title>The Global Catalogue of Microorganisms (GCM) 10K type strain sequencing project: providing services to taxonomists for standard genome sequencing and annotation.</title>
        <authorList>
            <consortium name="The Broad Institute Genomics Platform"/>
            <consortium name="The Broad Institute Genome Sequencing Center for Infectious Disease"/>
            <person name="Wu L."/>
            <person name="Ma J."/>
        </authorList>
    </citation>
    <scope>NUCLEOTIDE SEQUENCE [LARGE SCALE GENOMIC DNA]</scope>
    <source>
        <strain evidence="8">JCM 18424</strain>
    </source>
</reference>
<organism evidence="7 8">
    <name type="scientific">Wohlfahrtiimonas larvae</name>
    <dbReference type="NCBI Taxonomy" id="1157986"/>
    <lineage>
        <taxon>Bacteria</taxon>
        <taxon>Pseudomonadati</taxon>
        <taxon>Pseudomonadota</taxon>
        <taxon>Gammaproteobacteria</taxon>
        <taxon>Cardiobacteriales</taxon>
        <taxon>Ignatzschineriaceae</taxon>
        <taxon>Wohlfahrtiimonas</taxon>
    </lineage>
</organism>
<comment type="similarity">
    <text evidence="3 4">In the C-terminal section; belongs to the PPC synthetase family.</text>
</comment>
<dbReference type="HAMAP" id="MF_02225">
    <property type="entry name" value="CoaBC"/>
    <property type="match status" value="1"/>
</dbReference>
<comment type="caution">
    <text evidence="3">Lacks conserved residue(s) required for the propagation of feature annotation.</text>
</comment>
<keyword evidence="3 4" id="KW-0436">Ligase</keyword>
<dbReference type="InterPro" id="IPR035929">
    <property type="entry name" value="CoaB-like_sf"/>
</dbReference>
<dbReference type="InterPro" id="IPR007085">
    <property type="entry name" value="DNA/pantothenate-metab_flavo_C"/>
</dbReference>
<feature type="active site" description="Proton donor" evidence="3">
    <location>
        <position position="155"/>
    </location>
</feature>
<comment type="catalytic activity">
    <reaction evidence="3 4">
        <text>N-[(R)-4-phosphopantothenoyl]-L-cysteine + H(+) = (R)-4'-phosphopantetheine + CO2</text>
        <dbReference type="Rhea" id="RHEA:16793"/>
        <dbReference type="ChEBI" id="CHEBI:15378"/>
        <dbReference type="ChEBI" id="CHEBI:16526"/>
        <dbReference type="ChEBI" id="CHEBI:59458"/>
        <dbReference type="ChEBI" id="CHEBI:61723"/>
        <dbReference type="EC" id="4.1.1.36"/>
    </reaction>
</comment>
<comment type="similarity">
    <text evidence="3 4">In the N-terminal section; belongs to the HFCD (homo-oligomeric flavin containing Cys decarboxylase) superfamily.</text>
</comment>